<evidence type="ECO:0008006" key="5">
    <source>
        <dbReference type="Google" id="ProtNLM"/>
    </source>
</evidence>
<comment type="caution">
    <text evidence="3">The sequence shown here is derived from an EMBL/GenBank/DDBJ whole genome shotgun (WGS) entry which is preliminary data.</text>
</comment>
<dbReference type="InterPro" id="IPR001920">
    <property type="entry name" value="Asp/Glu_race"/>
</dbReference>
<protein>
    <recommendedName>
        <fullName evidence="5">Aspartate racemase</fullName>
    </recommendedName>
</protein>
<gene>
    <name evidence="3" type="ORF">CSOL1703_00008484</name>
</gene>
<dbReference type="InterPro" id="IPR015942">
    <property type="entry name" value="Asp/Glu/hydantoin_racemase"/>
</dbReference>
<evidence type="ECO:0000313" key="3">
    <source>
        <dbReference type="EMBL" id="CAH0058007.1"/>
    </source>
</evidence>
<dbReference type="PANTHER" id="PTHR21198">
    <property type="entry name" value="GLUTAMATE RACEMASE"/>
    <property type="match status" value="1"/>
</dbReference>
<comment type="similarity">
    <text evidence="1">Belongs to the aspartate/glutamate racemases family.</text>
</comment>
<dbReference type="Proteomes" id="UP000775872">
    <property type="component" value="Unassembled WGS sequence"/>
</dbReference>
<keyword evidence="2" id="KW-0413">Isomerase</keyword>
<dbReference type="EMBL" id="CABFOC020000082">
    <property type="protein sequence ID" value="CAH0058007.1"/>
    <property type="molecule type" value="Genomic_DNA"/>
</dbReference>
<evidence type="ECO:0000256" key="1">
    <source>
        <dbReference type="ARBA" id="ARBA00007847"/>
    </source>
</evidence>
<dbReference type="InterPro" id="IPR004380">
    <property type="entry name" value="Asp_race"/>
</dbReference>
<dbReference type="AlphaFoldDB" id="A0A9N9ZK05"/>
<accession>A0A9N9ZK05</accession>
<dbReference type="Pfam" id="PF01177">
    <property type="entry name" value="Asp_Glu_race"/>
    <property type="match status" value="1"/>
</dbReference>
<dbReference type="NCBIfam" id="TIGR00035">
    <property type="entry name" value="asp_race"/>
    <property type="match status" value="1"/>
</dbReference>
<dbReference type="PANTHER" id="PTHR21198:SF7">
    <property type="entry name" value="ASPARTATE-GLUTAMATE RACEMASE FAMILY"/>
    <property type="match status" value="1"/>
</dbReference>
<keyword evidence="4" id="KW-1185">Reference proteome</keyword>
<dbReference type="GO" id="GO:0047661">
    <property type="term" value="F:amino-acid racemase activity"/>
    <property type="evidence" value="ECO:0007669"/>
    <property type="project" value="InterPro"/>
</dbReference>
<proteinExistence type="inferred from homology"/>
<sequence>MHDKSCVFNTLFDSFLYSFVMGADNMKTIGILGGMSASSTQIYYRQLCNLTRERLGGLHSPELLIRSVDFARIEDLQQKGQWDQAGAILNKEAKALERGGAHLLILATNTMHKLAEQMMADVSIPMLHIADATAASIRSRGLRSPGLMATAFTMEQSFYVDRLTAAGLDAMVPVKEDRDETHRIIYEELCRDIVTKESEAAYVAIARRMVERGADCLILGCTEVCMLLNGSNVSVPVFDTTTIHCEVALQKALEG</sequence>
<reference evidence="3" key="1">
    <citation type="submission" date="2021-10" db="EMBL/GenBank/DDBJ databases">
        <authorList>
            <person name="Piombo E."/>
        </authorList>
    </citation>
    <scope>NUCLEOTIDE SEQUENCE</scope>
</reference>
<evidence type="ECO:0000313" key="4">
    <source>
        <dbReference type="Proteomes" id="UP000775872"/>
    </source>
</evidence>
<dbReference type="OrthoDB" id="187836at2759"/>
<organism evidence="3 4">
    <name type="scientific">Clonostachys solani</name>
    <dbReference type="NCBI Taxonomy" id="160281"/>
    <lineage>
        <taxon>Eukaryota</taxon>
        <taxon>Fungi</taxon>
        <taxon>Dikarya</taxon>
        <taxon>Ascomycota</taxon>
        <taxon>Pezizomycotina</taxon>
        <taxon>Sordariomycetes</taxon>
        <taxon>Hypocreomycetidae</taxon>
        <taxon>Hypocreales</taxon>
        <taxon>Bionectriaceae</taxon>
        <taxon>Clonostachys</taxon>
    </lineage>
</organism>
<name>A0A9N9ZK05_9HYPO</name>
<evidence type="ECO:0000256" key="2">
    <source>
        <dbReference type="ARBA" id="ARBA00023235"/>
    </source>
</evidence>
<dbReference type="SUPFAM" id="SSF53681">
    <property type="entry name" value="Aspartate/glutamate racemase"/>
    <property type="match status" value="2"/>
</dbReference>
<dbReference type="Gene3D" id="3.40.50.1860">
    <property type="match status" value="2"/>
</dbReference>